<feature type="domain" description="HTH tetR-type" evidence="5">
    <location>
        <begin position="12"/>
        <end position="72"/>
    </location>
</feature>
<dbReference type="Proteomes" id="UP001500610">
    <property type="component" value="Unassembled WGS sequence"/>
</dbReference>
<dbReference type="InterPro" id="IPR009057">
    <property type="entry name" value="Homeodomain-like_sf"/>
</dbReference>
<keyword evidence="2 4" id="KW-0238">DNA-binding</keyword>
<organism evidence="6 7">
    <name type="scientific">Streptomyces hyderabadensis</name>
    <dbReference type="NCBI Taxonomy" id="598549"/>
    <lineage>
        <taxon>Bacteria</taxon>
        <taxon>Bacillati</taxon>
        <taxon>Actinomycetota</taxon>
        <taxon>Actinomycetes</taxon>
        <taxon>Kitasatosporales</taxon>
        <taxon>Streptomycetaceae</taxon>
        <taxon>Streptomyces</taxon>
    </lineage>
</organism>
<dbReference type="Gene3D" id="1.10.357.10">
    <property type="entry name" value="Tetracycline Repressor, domain 2"/>
    <property type="match status" value="1"/>
</dbReference>
<dbReference type="InterPro" id="IPR050109">
    <property type="entry name" value="HTH-type_TetR-like_transc_reg"/>
</dbReference>
<comment type="caution">
    <text evidence="6">The sequence shown here is derived from an EMBL/GenBank/DDBJ whole genome shotgun (WGS) entry which is preliminary data.</text>
</comment>
<gene>
    <name evidence="6" type="ORF">GCM10023257_13580</name>
</gene>
<dbReference type="InterPro" id="IPR025996">
    <property type="entry name" value="MT1864/Rv1816-like_C"/>
</dbReference>
<keyword evidence="1" id="KW-0805">Transcription regulation</keyword>
<dbReference type="PANTHER" id="PTHR30055:SF234">
    <property type="entry name" value="HTH-TYPE TRANSCRIPTIONAL REGULATOR BETI"/>
    <property type="match status" value="1"/>
</dbReference>
<evidence type="ECO:0000256" key="4">
    <source>
        <dbReference type="PROSITE-ProRule" id="PRU00335"/>
    </source>
</evidence>
<evidence type="ECO:0000256" key="3">
    <source>
        <dbReference type="ARBA" id="ARBA00023163"/>
    </source>
</evidence>
<dbReference type="InterPro" id="IPR001647">
    <property type="entry name" value="HTH_TetR"/>
</dbReference>
<keyword evidence="7" id="KW-1185">Reference proteome</keyword>
<dbReference type="SUPFAM" id="SSF46689">
    <property type="entry name" value="Homeodomain-like"/>
    <property type="match status" value="1"/>
</dbReference>
<evidence type="ECO:0000313" key="7">
    <source>
        <dbReference type="Proteomes" id="UP001500610"/>
    </source>
</evidence>
<proteinExistence type="predicted"/>
<dbReference type="InterPro" id="IPR036271">
    <property type="entry name" value="Tet_transcr_reg_TetR-rel_C_sf"/>
</dbReference>
<dbReference type="EMBL" id="BAABIV010000004">
    <property type="protein sequence ID" value="GAA4977584.1"/>
    <property type="molecule type" value="Genomic_DNA"/>
</dbReference>
<dbReference type="PROSITE" id="PS50977">
    <property type="entry name" value="HTH_TETR_2"/>
    <property type="match status" value="1"/>
</dbReference>
<dbReference type="Pfam" id="PF13305">
    <property type="entry name" value="TetR_C_33"/>
    <property type="match status" value="1"/>
</dbReference>
<evidence type="ECO:0000313" key="6">
    <source>
        <dbReference type="EMBL" id="GAA4977584.1"/>
    </source>
</evidence>
<dbReference type="RefSeq" id="WP_226028332.1">
    <property type="nucleotide sequence ID" value="NZ_BAABIV010000004.1"/>
</dbReference>
<feature type="DNA-binding region" description="H-T-H motif" evidence="4">
    <location>
        <begin position="35"/>
        <end position="54"/>
    </location>
</feature>
<keyword evidence="3" id="KW-0804">Transcription</keyword>
<evidence type="ECO:0000259" key="5">
    <source>
        <dbReference type="PROSITE" id="PS50977"/>
    </source>
</evidence>
<accession>A0ABP9HTB6</accession>
<evidence type="ECO:0000256" key="2">
    <source>
        <dbReference type="ARBA" id="ARBA00023125"/>
    </source>
</evidence>
<reference evidence="7" key="1">
    <citation type="journal article" date="2019" name="Int. J. Syst. Evol. Microbiol.">
        <title>The Global Catalogue of Microorganisms (GCM) 10K type strain sequencing project: providing services to taxonomists for standard genome sequencing and annotation.</title>
        <authorList>
            <consortium name="The Broad Institute Genomics Platform"/>
            <consortium name="The Broad Institute Genome Sequencing Center for Infectious Disease"/>
            <person name="Wu L."/>
            <person name="Ma J."/>
        </authorList>
    </citation>
    <scope>NUCLEOTIDE SEQUENCE [LARGE SCALE GENOMIC DNA]</scope>
    <source>
        <strain evidence="7">JCM 17657</strain>
    </source>
</reference>
<protein>
    <submittedName>
        <fullName evidence="6">TetR/AcrR family transcriptional regulator</fullName>
    </submittedName>
</protein>
<dbReference type="Pfam" id="PF00440">
    <property type="entry name" value="TetR_N"/>
    <property type="match status" value="1"/>
</dbReference>
<sequence>MTIQTRRERERAERERLIVTAARDLAEAEGWDAVTTRRLAAEIEYSQPVLYSHFKGKGAIMAAVAVRGCEELTADLRASTAAAEGAHARLAAVGRAYTDFGRRRPALYDAMFTHLVDLPFATPEAPAPLQEAFGELLKAVEPVAHEGDDLGLLTETFWAGLHGLVTLMRSGRLPREAHDRRLALLIERFAPRATTD</sequence>
<dbReference type="PANTHER" id="PTHR30055">
    <property type="entry name" value="HTH-TYPE TRANSCRIPTIONAL REGULATOR RUTR"/>
    <property type="match status" value="1"/>
</dbReference>
<name>A0ABP9HTB6_9ACTN</name>
<evidence type="ECO:0000256" key="1">
    <source>
        <dbReference type="ARBA" id="ARBA00023015"/>
    </source>
</evidence>
<dbReference type="SUPFAM" id="SSF48498">
    <property type="entry name" value="Tetracyclin repressor-like, C-terminal domain"/>
    <property type="match status" value="1"/>
</dbReference>